<dbReference type="EMBL" id="UOEM01000105">
    <property type="protein sequence ID" value="VAW17432.1"/>
    <property type="molecule type" value="Genomic_DNA"/>
</dbReference>
<evidence type="ECO:0000256" key="5">
    <source>
        <dbReference type="ARBA" id="ARBA00023295"/>
    </source>
</evidence>
<dbReference type="EC" id="3.2.1.52" evidence="3"/>
<dbReference type="GO" id="GO:0004563">
    <property type="term" value="F:beta-N-acetylhexosaminidase activity"/>
    <property type="evidence" value="ECO:0007669"/>
    <property type="project" value="UniProtKB-EC"/>
</dbReference>
<sequence length="340" mass="35259">MRAFICGVSGLVLDAGERIFLSAAQPWGVILFARNIETPSQVIALVGEIRAALGRDGAPIVIDQEGGRVQRLRPPHWREYPPASRLAEIYRASAIDGIRAVALQSRLIAAELTALGIAIDCLPVLDVSTPRTHAVIGSRTYGPDPVTVATLGRAAAGGLLAGGCLPVIKHIPGHGRASADSHAVLPEVGASATDLETCDFVPFKALAHLPIAMTAHVLYTSLDKDKPATLSARILGEVIRGSIGFDGLLLSDDLSMAALSGDMAARAKGALRAGCDMALHCNGDMAEMEDVAAVSPELAGKALMRADAALALLKPPQAPGDAIDLGAAIAEFEALTGHKF</sequence>
<proteinExistence type="inferred from homology"/>
<dbReference type="PANTHER" id="PTHR30480">
    <property type="entry name" value="BETA-HEXOSAMINIDASE-RELATED"/>
    <property type="match status" value="1"/>
</dbReference>
<evidence type="ECO:0000256" key="2">
    <source>
        <dbReference type="ARBA" id="ARBA00005336"/>
    </source>
</evidence>
<evidence type="ECO:0000313" key="7">
    <source>
        <dbReference type="EMBL" id="VAW17432.1"/>
    </source>
</evidence>
<reference evidence="7" key="1">
    <citation type="submission" date="2018-06" db="EMBL/GenBank/DDBJ databases">
        <authorList>
            <person name="Zhirakovskaya E."/>
        </authorList>
    </citation>
    <scope>NUCLEOTIDE SEQUENCE</scope>
</reference>
<dbReference type="NCBIfam" id="NF003740">
    <property type="entry name" value="PRK05337.1"/>
    <property type="match status" value="1"/>
</dbReference>
<dbReference type="Gene3D" id="3.20.20.300">
    <property type="entry name" value="Glycoside hydrolase, family 3, N-terminal domain"/>
    <property type="match status" value="1"/>
</dbReference>
<dbReference type="AlphaFoldDB" id="A0A3B0TSJ9"/>
<dbReference type="InterPro" id="IPR001764">
    <property type="entry name" value="Glyco_hydro_3_N"/>
</dbReference>
<comment type="similarity">
    <text evidence="2">Belongs to the glycosyl hydrolase 3 family.</text>
</comment>
<evidence type="ECO:0000256" key="3">
    <source>
        <dbReference type="ARBA" id="ARBA00012663"/>
    </source>
</evidence>
<dbReference type="GO" id="GO:0005975">
    <property type="term" value="P:carbohydrate metabolic process"/>
    <property type="evidence" value="ECO:0007669"/>
    <property type="project" value="InterPro"/>
</dbReference>
<protein>
    <recommendedName>
        <fullName evidence="3">beta-N-acetylhexosaminidase</fullName>
        <ecNumber evidence="3">3.2.1.52</ecNumber>
    </recommendedName>
</protein>
<feature type="domain" description="Glycoside hydrolase family 3 N-terminal" evidence="6">
    <location>
        <begin position="28"/>
        <end position="294"/>
    </location>
</feature>
<dbReference type="GO" id="GO:0009254">
    <property type="term" value="P:peptidoglycan turnover"/>
    <property type="evidence" value="ECO:0007669"/>
    <property type="project" value="TreeGrafter"/>
</dbReference>
<dbReference type="InterPro" id="IPR036962">
    <property type="entry name" value="Glyco_hydro_3_N_sf"/>
</dbReference>
<dbReference type="SUPFAM" id="SSF51445">
    <property type="entry name" value="(Trans)glycosidases"/>
    <property type="match status" value="1"/>
</dbReference>
<dbReference type="InterPro" id="IPR017853">
    <property type="entry name" value="GH"/>
</dbReference>
<dbReference type="PANTHER" id="PTHR30480:SF13">
    <property type="entry name" value="BETA-HEXOSAMINIDASE"/>
    <property type="match status" value="1"/>
</dbReference>
<accession>A0A3B0TSJ9</accession>
<keyword evidence="5 7" id="KW-0326">Glycosidase</keyword>
<dbReference type="Pfam" id="PF00933">
    <property type="entry name" value="Glyco_hydro_3"/>
    <property type="match status" value="1"/>
</dbReference>
<gene>
    <name evidence="7" type="ORF">MNBD_ALPHA09-468</name>
</gene>
<evidence type="ECO:0000256" key="1">
    <source>
        <dbReference type="ARBA" id="ARBA00001231"/>
    </source>
</evidence>
<keyword evidence="4 7" id="KW-0378">Hydrolase</keyword>
<name>A0A3B0TSJ9_9ZZZZ</name>
<organism evidence="7">
    <name type="scientific">hydrothermal vent metagenome</name>
    <dbReference type="NCBI Taxonomy" id="652676"/>
    <lineage>
        <taxon>unclassified sequences</taxon>
        <taxon>metagenomes</taxon>
        <taxon>ecological metagenomes</taxon>
    </lineage>
</organism>
<evidence type="ECO:0000256" key="4">
    <source>
        <dbReference type="ARBA" id="ARBA00022801"/>
    </source>
</evidence>
<evidence type="ECO:0000259" key="6">
    <source>
        <dbReference type="Pfam" id="PF00933"/>
    </source>
</evidence>
<comment type="catalytic activity">
    <reaction evidence="1">
        <text>Hydrolysis of terminal non-reducing N-acetyl-D-hexosamine residues in N-acetyl-beta-D-hexosaminides.</text>
        <dbReference type="EC" id="3.2.1.52"/>
    </reaction>
</comment>
<dbReference type="InterPro" id="IPR050226">
    <property type="entry name" value="NagZ_Beta-hexosaminidase"/>
</dbReference>